<evidence type="ECO:0000313" key="2">
    <source>
        <dbReference type="Proteomes" id="UP000593915"/>
    </source>
</evidence>
<reference evidence="1 2" key="1">
    <citation type="submission" date="2020-09" db="EMBL/GenBank/DDBJ databases">
        <title>Characterization of Treponema spp. from bovine digital dermatitis in Korea.</title>
        <authorList>
            <person name="Espiritu H.M."/>
            <person name="Cho Y.I."/>
            <person name="Mamuad L."/>
        </authorList>
    </citation>
    <scope>NUCLEOTIDE SEQUENCE [LARGE SCALE GENOMIC DNA]</scope>
    <source>
        <strain evidence="1 2">KS1</strain>
    </source>
</reference>
<dbReference type="AlphaFoldDB" id="A0A7S6WQ05"/>
<dbReference type="Proteomes" id="UP000593915">
    <property type="component" value="Chromosome"/>
</dbReference>
<name>A0A7S6WQ05_9SPIR</name>
<gene>
    <name evidence="1" type="ORF">IFE08_01990</name>
</gene>
<sequence>MKKKKVFRIIVLLLLLLPVSCTFYLLEYKFYYTVGSTTFTFWNTSNGCYIMPYKYKGLLLPKNNYMIVSPVDYVDIFVGDDIIYFFSKEPYIRTDLCFSSDKSKYRVFSGSGADSGRTLALEHCKKMGYPNIRIYIFGMHIENNKPAEFDFNFCISFFQLLLHFFIIGMEHPKALFDWFVYHIFFLDKSHY</sequence>
<dbReference type="EMBL" id="CP061839">
    <property type="protein sequence ID" value="QOW61195.1"/>
    <property type="molecule type" value="Genomic_DNA"/>
</dbReference>
<accession>A0A7S6WQ05</accession>
<proteinExistence type="predicted"/>
<dbReference type="RefSeq" id="WP_020965495.1">
    <property type="nucleotide sequence ID" value="NZ_CP061839.1"/>
</dbReference>
<protein>
    <submittedName>
        <fullName evidence="1">Uncharacterized protein</fullName>
    </submittedName>
</protein>
<evidence type="ECO:0000313" key="1">
    <source>
        <dbReference type="EMBL" id="QOW61195.1"/>
    </source>
</evidence>
<organism evidence="1 2">
    <name type="scientific">Treponema pedis</name>
    <dbReference type="NCBI Taxonomy" id="409322"/>
    <lineage>
        <taxon>Bacteria</taxon>
        <taxon>Pseudomonadati</taxon>
        <taxon>Spirochaetota</taxon>
        <taxon>Spirochaetia</taxon>
        <taxon>Spirochaetales</taxon>
        <taxon>Treponemataceae</taxon>
        <taxon>Treponema</taxon>
    </lineage>
</organism>
<dbReference type="GeneID" id="301090227"/>